<dbReference type="EMBL" id="JBJVNI010000016">
    <property type="protein sequence ID" value="MFM9612592.1"/>
    <property type="molecule type" value="Genomic_DNA"/>
</dbReference>
<dbReference type="Proteomes" id="UP001631957">
    <property type="component" value="Unassembled WGS sequence"/>
</dbReference>
<evidence type="ECO:0000313" key="2">
    <source>
        <dbReference type="Proteomes" id="UP001631957"/>
    </source>
</evidence>
<sequence>MIVLKVTAEAESLAWDGDDLVDAVGGGRRWGPDGVERPAPIVHGFSFDRSVVSPSGRYSVVYTERGTKALLLDGDQFVRELNRSYYQAEVFDYPVALGMLPDGREVLVHCPDDYNVLEIEDAESGEWLTDGERQPKDVFHSRLAVSPGGTHLLSAGWLWHPYGIVEVFDLAGALADPAVLDGRGVLPSNPGIDEEVVSACWLDADRLAVATGGEFRDGKETPALGPRQLGVWSLSAGRWIHRNTVDFPIGTLIARGDSVVSLYGHPRLIDVTTGAVVAEWPTVKVPQRDGSYGVTHIPTPVAALHPDGTRLAVAQPESIAIIALP</sequence>
<comment type="caution">
    <text evidence="1">The sequence shown here is derived from an EMBL/GenBank/DDBJ whole genome shotgun (WGS) entry which is preliminary data.</text>
</comment>
<keyword evidence="2" id="KW-1185">Reference proteome</keyword>
<dbReference type="InterPro" id="IPR011047">
    <property type="entry name" value="Quinoprotein_ADH-like_sf"/>
</dbReference>
<evidence type="ECO:0008006" key="3">
    <source>
        <dbReference type="Google" id="ProtNLM"/>
    </source>
</evidence>
<evidence type="ECO:0000313" key="1">
    <source>
        <dbReference type="EMBL" id="MFM9612592.1"/>
    </source>
</evidence>
<name>A0ABW9HWU8_9ACTN</name>
<accession>A0ABW9HWU8</accession>
<reference evidence="1 2" key="1">
    <citation type="submission" date="2024-12" db="EMBL/GenBank/DDBJ databases">
        <title>Forecasting of Potato common scab and diversities of Pathogenic streptomyces spp. in china.</title>
        <authorList>
            <person name="Handique U."/>
            <person name="Wu J."/>
        </authorList>
    </citation>
    <scope>NUCLEOTIDE SEQUENCE [LARGE SCALE GENOMIC DNA]</scope>
    <source>
        <strain evidence="1 2">ZRIMU1530</strain>
    </source>
</reference>
<dbReference type="RefSeq" id="WP_055720362.1">
    <property type="nucleotide sequence ID" value="NZ_JBJVNI010000016.1"/>
</dbReference>
<dbReference type="SUPFAM" id="SSF50998">
    <property type="entry name" value="Quinoprotein alcohol dehydrogenase-like"/>
    <property type="match status" value="1"/>
</dbReference>
<protein>
    <recommendedName>
        <fullName evidence="3">Secreted protein</fullName>
    </recommendedName>
</protein>
<proteinExistence type="predicted"/>
<organism evidence="1 2">
    <name type="scientific">Streptomyces niveiscabiei</name>
    <dbReference type="NCBI Taxonomy" id="164115"/>
    <lineage>
        <taxon>Bacteria</taxon>
        <taxon>Bacillati</taxon>
        <taxon>Actinomycetota</taxon>
        <taxon>Actinomycetes</taxon>
        <taxon>Kitasatosporales</taxon>
        <taxon>Streptomycetaceae</taxon>
        <taxon>Streptomyces</taxon>
    </lineage>
</organism>
<gene>
    <name evidence="1" type="ORF">ACKI18_28245</name>
</gene>